<evidence type="ECO:0000256" key="1">
    <source>
        <dbReference type="SAM" id="MobiDB-lite"/>
    </source>
</evidence>
<feature type="region of interest" description="Disordered" evidence="1">
    <location>
        <begin position="120"/>
        <end position="154"/>
    </location>
</feature>
<keyword evidence="2" id="KW-0732">Signal</keyword>
<dbReference type="Proteomes" id="UP000469430">
    <property type="component" value="Unassembled WGS sequence"/>
</dbReference>
<sequence length="168" mass="18083">MRNCLFGLALAMTAAGALQAQEVSVPSVTTASPGGYANPLQLDTDRYQREQRGNNRSERRAQTRECSADALPAADRQRMEAEYARRFRSDGKASADAWVREQGKQFHLRLVAEGVCLDPAAGNRSGTQTARNDRSESGEGCKMVMRPVAGLGGGPMTMGMVPDCGDDD</sequence>
<organism evidence="3 4">
    <name type="scientific">Croceibacterium xixiisoli</name>
    <dbReference type="NCBI Taxonomy" id="1476466"/>
    <lineage>
        <taxon>Bacteria</taxon>
        <taxon>Pseudomonadati</taxon>
        <taxon>Pseudomonadota</taxon>
        <taxon>Alphaproteobacteria</taxon>
        <taxon>Sphingomonadales</taxon>
        <taxon>Erythrobacteraceae</taxon>
        <taxon>Croceibacterium</taxon>
    </lineage>
</organism>
<evidence type="ECO:0000313" key="4">
    <source>
        <dbReference type="Proteomes" id="UP000469430"/>
    </source>
</evidence>
<keyword evidence="4" id="KW-1185">Reference proteome</keyword>
<dbReference type="AlphaFoldDB" id="A0A6I4TVH9"/>
<name>A0A6I4TVH9_9SPHN</name>
<dbReference type="EMBL" id="WTYJ01000001">
    <property type="protein sequence ID" value="MXO98598.1"/>
    <property type="molecule type" value="Genomic_DNA"/>
</dbReference>
<feature type="compositionally biased region" description="Basic and acidic residues" evidence="1">
    <location>
        <begin position="43"/>
        <end position="67"/>
    </location>
</feature>
<evidence type="ECO:0000313" key="3">
    <source>
        <dbReference type="EMBL" id="MXO98598.1"/>
    </source>
</evidence>
<dbReference type="RefSeq" id="WP_161390219.1">
    <property type="nucleotide sequence ID" value="NZ_JBHSCP010000001.1"/>
</dbReference>
<feature type="region of interest" description="Disordered" evidence="1">
    <location>
        <begin position="28"/>
        <end position="78"/>
    </location>
</feature>
<reference evidence="3 4" key="1">
    <citation type="submission" date="2019-12" db="EMBL/GenBank/DDBJ databases">
        <title>Genomic-based taxomic classification of the family Erythrobacteraceae.</title>
        <authorList>
            <person name="Xu L."/>
        </authorList>
    </citation>
    <scope>NUCLEOTIDE SEQUENCE [LARGE SCALE GENOMIC DNA]</scope>
    <source>
        <strain evidence="3 4">S36</strain>
    </source>
</reference>
<gene>
    <name evidence="3" type="ORF">GRI97_06305</name>
</gene>
<accession>A0A6I4TVH9</accession>
<evidence type="ECO:0000256" key="2">
    <source>
        <dbReference type="SAM" id="SignalP"/>
    </source>
</evidence>
<protein>
    <submittedName>
        <fullName evidence="3">Uncharacterized protein</fullName>
    </submittedName>
</protein>
<feature type="signal peptide" evidence="2">
    <location>
        <begin position="1"/>
        <end position="20"/>
    </location>
</feature>
<comment type="caution">
    <text evidence="3">The sequence shown here is derived from an EMBL/GenBank/DDBJ whole genome shotgun (WGS) entry which is preliminary data.</text>
</comment>
<feature type="chain" id="PRO_5026303120" evidence="2">
    <location>
        <begin position="21"/>
        <end position="168"/>
    </location>
</feature>
<dbReference type="OrthoDB" id="7596571at2"/>
<proteinExistence type="predicted"/>